<dbReference type="Gene3D" id="1.10.720.30">
    <property type="entry name" value="SAP domain"/>
    <property type="match status" value="1"/>
</dbReference>
<dbReference type="PANTHER" id="PTHR47808:SF2">
    <property type="entry name" value="LEM DOMAIN-CONTAINING PROTEIN 2"/>
    <property type="match status" value="1"/>
</dbReference>
<evidence type="ECO:0000259" key="9">
    <source>
        <dbReference type="Pfam" id="PF09402"/>
    </source>
</evidence>
<dbReference type="GO" id="GO:0071763">
    <property type="term" value="P:nuclear membrane organization"/>
    <property type="evidence" value="ECO:0007669"/>
    <property type="project" value="TreeGrafter"/>
</dbReference>
<dbReference type="GO" id="GO:0034399">
    <property type="term" value="C:nuclear periphery"/>
    <property type="evidence" value="ECO:0007669"/>
    <property type="project" value="TreeGrafter"/>
</dbReference>
<evidence type="ECO:0000313" key="11">
    <source>
        <dbReference type="EMBL" id="KAF1810820.1"/>
    </source>
</evidence>
<dbReference type="Pfam" id="PF09402">
    <property type="entry name" value="MSC"/>
    <property type="match status" value="1"/>
</dbReference>
<keyword evidence="5 8" id="KW-0472">Membrane</keyword>
<reference evidence="11 13" key="1">
    <citation type="submission" date="2020-01" db="EMBL/GenBank/DDBJ databases">
        <authorList>
            <consortium name="DOE Joint Genome Institute"/>
            <person name="Haridas S."/>
            <person name="Albert R."/>
            <person name="Binder M."/>
            <person name="Bloem J."/>
            <person name="Labutti K."/>
            <person name="Salamov A."/>
            <person name="Andreopoulos B."/>
            <person name="Baker S.E."/>
            <person name="Barry K."/>
            <person name="Bills G."/>
            <person name="Bluhm B.H."/>
            <person name="Cannon C."/>
            <person name="Castanera R."/>
            <person name="Culley D.E."/>
            <person name="Daum C."/>
            <person name="Ezra D."/>
            <person name="Gonzalez J.B."/>
            <person name="Henrissat B."/>
            <person name="Kuo A."/>
            <person name="Liang C."/>
            <person name="Lipzen A."/>
            <person name="Lutzoni F."/>
            <person name="Magnuson J."/>
            <person name="Mondo S."/>
            <person name="Nolan M."/>
            <person name="Ohm R."/>
            <person name="Pangilinan J."/>
            <person name="Park H.-J."/>
            <person name="Ramirez L."/>
            <person name="Alfaro M."/>
            <person name="Sun H."/>
            <person name="Tritt A."/>
            <person name="Yoshinaga Y."/>
            <person name="Zwiers L.-H."/>
            <person name="Turgeon B.G."/>
            <person name="Goodwin S.B."/>
            <person name="Spatafora J.W."/>
            <person name="Crous P.W."/>
            <person name="Grigoriev I.V."/>
        </authorList>
    </citation>
    <scope>NUCLEOTIDE SEQUENCE</scope>
    <source>
        <strain evidence="11 13">CBS 781.70</strain>
    </source>
</reference>
<dbReference type="InterPro" id="IPR018996">
    <property type="entry name" value="Man1/Src1-like_C"/>
</dbReference>
<feature type="region of interest" description="Disordered" evidence="7">
    <location>
        <begin position="653"/>
        <end position="699"/>
    </location>
</feature>
<feature type="transmembrane region" description="Helical" evidence="8">
    <location>
        <begin position="526"/>
        <end position="543"/>
    </location>
</feature>
<organism evidence="11">
    <name type="scientific">Eremomyces bilateralis CBS 781.70</name>
    <dbReference type="NCBI Taxonomy" id="1392243"/>
    <lineage>
        <taxon>Eukaryota</taxon>
        <taxon>Fungi</taxon>
        <taxon>Dikarya</taxon>
        <taxon>Ascomycota</taxon>
        <taxon>Pezizomycotina</taxon>
        <taxon>Dothideomycetes</taxon>
        <taxon>Dothideomycetes incertae sedis</taxon>
        <taxon>Eremomycetales</taxon>
        <taxon>Eremomycetaceae</taxon>
        <taxon>Eremomyces</taxon>
    </lineage>
</organism>
<evidence type="ECO:0000256" key="7">
    <source>
        <dbReference type="SAM" id="MobiDB-lite"/>
    </source>
</evidence>
<feature type="compositionally biased region" description="Basic residues" evidence="7">
    <location>
        <begin position="56"/>
        <end position="66"/>
    </location>
</feature>
<feature type="compositionally biased region" description="Basic and acidic residues" evidence="7">
    <location>
        <begin position="142"/>
        <end position="153"/>
    </location>
</feature>
<sequence>MADEYLSPSFDPSKLTVPQIRGILVEHNVQYPSGALKPQLVELFKSNVTPQAGKILKSRQTAKRSSKGIIDVPSSQASTADDDELGEMLPPPKPSPATRTSRRTTRSSAEPDTLEPAGKTPGKTPRKTPGKTPGKRPSSKHARSETESEVEKPKQRRTRKSEVPNVKTEDPEPDMWSKLGDDSPFSAENPFQSGGSSPPSAPRTASRSRTRKTLDGEQRAKRKSSGDKRRVTTPALPFHEDGYSVPTRTTFEMPVPRVKNRKSEPVVEAGEEFTPEETLDLVKAESESPQLRVARRPRERSTSSTAGGLSILTIFLALFAGLFHLWREEKMQVGYCGIGKEPATELAGVHVPEAVRENLLHCEPCPHHALCYENLETTCEKGFVLKPHPLSLGGLVPIPPSCEPDGLQARKVKAVADRAVEVMRERNAAFECGELVDEQGKHQKSPEISEEELKKEVSRMRKKRGGMSDAEFDDLFSGAIPEILSRDEIAVGTDGTKGRTLSSNSLARLPVSCAARRWFRQQVARHLLKVVIFLLTVSSGFYARHRVQYQKNVEAKAKQLARVAMDRLANQASLNAYDERAHPDAYLSMVQLRDDLLRDEFSATRRGKLWEKVQKKVENNSNVRPTTKETRHGDISKVWEWTGAIEDARNTEKRASGRFSLGPLEGRSSRNESPSVHWEDQTNGAPAEARRWDEGRPIY</sequence>
<proteinExistence type="predicted"/>
<comment type="subcellular location">
    <subcellularLocation>
        <location evidence="1">Nucleus inner membrane</location>
    </subcellularLocation>
</comment>
<evidence type="ECO:0000259" key="10">
    <source>
        <dbReference type="Pfam" id="PF12949"/>
    </source>
</evidence>
<feature type="compositionally biased region" description="Basic residues" evidence="7">
    <location>
        <begin position="124"/>
        <end position="141"/>
    </location>
</feature>
<keyword evidence="6" id="KW-0539">Nucleus</keyword>
<name>A0A6G1FYP1_9PEZI</name>
<reference evidence="13" key="2">
    <citation type="submission" date="2020-04" db="EMBL/GenBank/DDBJ databases">
        <authorList>
            <consortium name="NCBI Genome Project"/>
        </authorList>
    </citation>
    <scope>NUCLEOTIDE SEQUENCE</scope>
    <source>
        <strain evidence="13">CBS 781.70</strain>
    </source>
</reference>
<dbReference type="Pfam" id="PF12949">
    <property type="entry name" value="HeH"/>
    <property type="match status" value="1"/>
</dbReference>
<keyword evidence="4 8" id="KW-1133">Transmembrane helix</keyword>
<dbReference type="RefSeq" id="XP_033532451.1">
    <property type="nucleotide sequence ID" value="XM_033677630.1"/>
</dbReference>
<dbReference type="AlphaFoldDB" id="A0A6G1FYP1"/>
<dbReference type="GO" id="GO:0005637">
    <property type="term" value="C:nuclear inner membrane"/>
    <property type="evidence" value="ECO:0007669"/>
    <property type="project" value="UniProtKB-SubCell"/>
</dbReference>
<feature type="compositionally biased region" description="Low complexity" evidence="7">
    <location>
        <begin position="193"/>
        <end position="205"/>
    </location>
</feature>
<dbReference type="OrthoDB" id="2503928at2759"/>
<feature type="compositionally biased region" description="Basic and acidic residues" evidence="7">
    <location>
        <begin position="212"/>
        <end position="230"/>
    </location>
</feature>
<feature type="transmembrane region" description="Helical" evidence="8">
    <location>
        <begin position="306"/>
        <end position="326"/>
    </location>
</feature>
<dbReference type="CDD" id="cd12935">
    <property type="entry name" value="LEM_like"/>
    <property type="match status" value="1"/>
</dbReference>
<evidence type="ECO:0000256" key="5">
    <source>
        <dbReference type="ARBA" id="ARBA00023136"/>
    </source>
</evidence>
<dbReference type="InterPro" id="IPR044780">
    <property type="entry name" value="Heh2/Src1"/>
</dbReference>
<keyword evidence="2" id="KW-0597">Phosphoprotein</keyword>
<dbReference type="GO" id="GO:0003682">
    <property type="term" value="F:chromatin binding"/>
    <property type="evidence" value="ECO:0007669"/>
    <property type="project" value="InterPro"/>
</dbReference>
<evidence type="ECO:0000313" key="13">
    <source>
        <dbReference type="RefSeq" id="XP_033532451.1"/>
    </source>
</evidence>
<feature type="region of interest" description="Disordered" evidence="7">
    <location>
        <begin position="55"/>
        <end position="247"/>
    </location>
</feature>
<reference evidence="13" key="3">
    <citation type="submission" date="2025-04" db="UniProtKB">
        <authorList>
            <consortium name="RefSeq"/>
        </authorList>
    </citation>
    <scope>IDENTIFICATION</scope>
    <source>
        <strain evidence="13">CBS 781.70</strain>
    </source>
</reference>
<evidence type="ECO:0000313" key="12">
    <source>
        <dbReference type="Proteomes" id="UP000504638"/>
    </source>
</evidence>
<evidence type="ECO:0000256" key="3">
    <source>
        <dbReference type="ARBA" id="ARBA00022692"/>
    </source>
</evidence>
<protein>
    <submittedName>
        <fullName evidence="11 13">Sister chromatid separation protein-like protein</fullName>
    </submittedName>
</protein>
<keyword evidence="3 8" id="KW-0812">Transmembrane</keyword>
<dbReference type="InterPro" id="IPR025856">
    <property type="entry name" value="HeH/LEM_domain"/>
</dbReference>
<feature type="domain" description="Man1/Src1-like C-terminal" evidence="9">
    <location>
        <begin position="315"/>
        <end position="643"/>
    </location>
</feature>
<dbReference type="InterPro" id="IPR041885">
    <property type="entry name" value="MAN1_winged_helix_dom"/>
</dbReference>
<evidence type="ECO:0000256" key="8">
    <source>
        <dbReference type="SAM" id="Phobius"/>
    </source>
</evidence>
<accession>A0A6G1FYP1</accession>
<dbReference type="Proteomes" id="UP000504638">
    <property type="component" value="Unplaced"/>
</dbReference>
<dbReference type="InterPro" id="IPR036361">
    <property type="entry name" value="SAP_dom_sf"/>
</dbReference>
<dbReference type="Gene3D" id="1.10.10.1180">
    <property type="entry name" value="MAN1, winged-helix domain"/>
    <property type="match status" value="1"/>
</dbReference>
<feature type="domain" description="HeH/LEM" evidence="10">
    <location>
        <begin position="12"/>
        <end position="45"/>
    </location>
</feature>
<dbReference type="GO" id="GO:0005783">
    <property type="term" value="C:endoplasmic reticulum"/>
    <property type="evidence" value="ECO:0007669"/>
    <property type="project" value="TreeGrafter"/>
</dbReference>
<evidence type="ECO:0000256" key="4">
    <source>
        <dbReference type="ARBA" id="ARBA00022989"/>
    </source>
</evidence>
<gene>
    <name evidence="11 13" type="ORF">P152DRAFT_439186</name>
</gene>
<evidence type="ECO:0000256" key="1">
    <source>
        <dbReference type="ARBA" id="ARBA00004540"/>
    </source>
</evidence>
<dbReference type="PANTHER" id="PTHR47808">
    <property type="entry name" value="INNER NUCLEAR MEMBRANE PROTEIN HEH2-RELATED"/>
    <property type="match status" value="1"/>
</dbReference>
<keyword evidence="12" id="KW-1185">Reference proteome</keyword>
<evidence type="ECO:0000256" key="6">
    <source>
        <dbReference type="ARBA" id="ARBA00023242"/>
    </source>
</evidence>
<feature type="compositionally biased region" description="Basic and acidic residues" evidence="7">
    <location>
        <begin position="688"/>
        <end position="699"/>
    </location>
</feature>
<dbReference type="GeneID" id="54418200"/>
<dbReference type="EMBL" id="ML975164">
    <property type="protein sequence ID" value="KAF1810820.1"/>
    <property type="molecule type" value="Genomic_DNA"/>
</dbReference>
<evidence type="ECO:0000256" key="2">
    <source>
        <dbReference type="ARBA" id="ARBA00022553"/>
    </source>
</evidence>